<dbReference type="EMBL" id="JAAOLE020000001">
    <property type="protein sequence ID" value="NVI47340.1"/>
    <property type="molecule type" value="Genomic_DNA"/>
</dbReference>
<accession>A0A974A3N2</accession>
<evidence type="ECO:0000313" key="2">
    <source>
        <dbReference type="EMBL" id="NVI47340.1"/>
    </source>
</evidence>
<dbReference type="AlphaFoldDB" id="A0A974A3N2"/>
<name>A0A974A3N2_9BRAD</name>
<proteinExistence type="predicted"/>
<dbReference type="Pfam" id="PF01370">
    <property type="entry name" value="Epimerase"/>
    <property type="match status" value="1"/>
</dbReference>
<reference evidence="3" key="2">
    <citation type="journal article" date="2021" name="Int. J. Syst. Evol. Microbiol.">
        <title>Bradyrhizobium septentrionale sp. nov. (sv. septentrionale) and Bradyrhizobium quebecense sp. nov. (sv. septentrionale) associated with legumes native to Canada possess rearranged symbiosis genes and numerous insertion sequences.</title>
        <authorList>
            <person name="Bromfield E.S.P."/>
            <person name="Cloutier S."/>
        </authorList>
    </citation>
    <scope>NUCLEOTIDE SEQUENCE</scope>
    <source>
        <strain evidence="3">5S5</strain>
    </source>
</reference>
<evidence type="ECO:0000313" key="4">
    <source>
        <dbReference type="Proteomes" id="UP001432046"/>
    </source>
</evidence>
<dbReference type="InterPro" id="IPR050177">
    <property type="entry name" value="Lipid_A_modif_metabolic_enz"/>
</dbReference>
<gene>
    <name evidence="2" type="ORF">HAP48_031155</name>
    <name evidence="3" type="ORF">WDK88_15000</name>
</gene>
<dbReference type="PANTHER" id="PTHR43245">
    <property type="entry name" value="BIFUNCTIONAL POLYMYXIN RESISTANCE PROTEIN ARNA"/>
    <property type="match status" value="1"/>
</dbReference>
<dbReference type="Proteomes" id="UP001432046">
    <property type="component" value="Chromosome"/>
</dbReference>
<evidence type="ECO:0000259" key="1">
    <source>
        <dbReference type="Pfam" id="PF01370"/>
    </source>
</evidence>
<dbReference type="InterPro" id="IPR036291">
    <property type="entry name" value="NAD(P)-bd_dom_sf"/>
</dbReference>
<organism evidence="2">
    <name type="scientific">Bradyrhizobium septentrionale</name>
    <dbReference type="NCBI Taxonomy" id="1404411"/>
    <lineage>
        <taxon>Bacteria</taxon>
        <taxon>Pseudomonadati</taxon>
        <taxon>Pseudomonadota</taxon>
        <taxon>Alphaproteobacteria</taxon>
        <taxon>Hyphomicrobiales</taxon>
        <taxon>Nitrobacteraceae</taxon>
        <taxon>Bradyrhizobium</taxon>
    </lineage>
</organism>
<reference evidence="3" key="3">
    <citation type="submission" date="2024-03" db="EMBL/GenBank/DDBJ databases">
        <authorList>
            <person name="Bromfield E.S.P."/>
            <person name="Cloutier S."/>
        </authorList>
    </citation>
    <scope>NUCLEOTIDE SEQUENCE</scope>
    <source>
        <strain evidence="3">5S5</strain>
    </source>
</reference>
<dbReference type="SUPFAM" id="SSF51735">
    <property type="entry name" value="NAD(P)-binding Rossmann-fold domains"/>
    <property type="match status" value="1"/>
</dbReference>
<dbReference type="InterPro" id="IPR001509">
    <property type="entry name" value="Epimerase_deHydtase"/>
</dbReference>
<reference evidence="2" key="1">
    <citation type="submission" date="2020-06" db="EMBL/GenBank/DDBJ databases">
        <title>Whole Genome Sequence of Bradyrhizobium sp. Strain 1S1.</title>
        <authorList>
            <person name="Bromfield E.S.P."/>
            <person name="Cloutier S."/>
        </authorList>
    </citation>
    <scope>NUCLEOTIDE SEQUENCE [LARGE SCALE GENOMIC DNA]</scope>
    <source>
        <strain evidence="2">1S1</strain>
    </source>
</reference>
<sequence length="305" mass="32260">MPSPNIDLTGSHVLLTGAAGFLGSRLLRLLQSRGVAVTALIRPGAPLAGDTNARTVEADLSGDFSPDLQQVGRVDAIIHLAQAGGWKDFPRQTGAIAAVSIAAAARLAEYGVSHGARQFILASSGGIYGPSAQALTEDAPIRPTSELGFYLQAKASAETLLQCFEPHLVVSRLRYFFIYGPGQSEDFLIARISRSIARGESIRLGEACGPRLNPIYVDDAARATMAALDLKESCAINVAGPEIASLREIAELIANVSNHRVAIEPVDKSPDHYVGATDRMVKLLGSPTIGLKDGISRVCHLEKAE</sequence>
<protein>
    <submittedName>
        <fullName evidence="2">NAD(P)-dependent oxidoreductase</fullName>
    </submittedName>
</protein>
<dbReference type="Gene3D" id="3.40.50.720">
    <property type="entry name" value="NAD(P)-binding Rossmann-like Domain"/>
    <property type="match status" value="1"/>
</dbReference>
<keyword evidence="4" id="KW-1185">Reference proteome</keyword>
<evidence type="ECO:0000313" key="3">
    <source>
        <dbReference type="EMBL" id="WXC82786.1"/>
    </source>
</evidence>
<dbReference type="EMBL" id="CP147711">
    <property type="protein sequence ID" value="WXC82786.1"/>
    <property type="molecule type" value="Genomic_DNA"/>
</dbReference>
<feature type="domain" description="NAD-dependent epimerase/dehydratase" evidence="1">
    <location>
        <begin position="13"/>
        <end position="232"/>
    </location>
</feature>
<dbReference type="RefSeq" id="WP_166207633.1">
    <property type="nucleotide sequence ID" value="NZ_CP088285.1"/>
</dbReference>